<accession>A0AAJ6AMD8</accession>
<protein>
    <submittedName>
        <fullName evidence="4">PstS family phosphate ABC transporter substrate-binding protein</fullName>
    </submittedName>
</protein>
<dbReference type="RefSeq" id="WP_279674649.1">
    <property type="nucleotide sequence ID" value="NZ_CP122566.1"/>
</dbReference>
<feature type="domain" description="PBP" evidence="3">
    <location>
        <begin position="26"/>
        <end position="259"/>
    </location>
</feature>
<evidence type="ECO:0000313" key="4">
    <source>
        <dbReference type="EMBL" id="WGH92651.1"/>
    </source>
</evidence>
<dbReference type="Pfam" id="PF12849">
    <property type="entry name" value="PBP_like_2"/>
    <property type="match status" value="1"/>
</dbReference>
<keyword evidence="1" id="KW-0732">Signal</keyword>
<dbReference type="InterPro" id="IPR024370">
    <property type="entry name" value="PBP_domain"/>
</dbReference>
<keyword evidence="5" id="KW-1185">Reference proteome</keyword>
<name>A0AAJ6AMD8_9MICC</name>
<proteinExistence type="predicted"/>
<dbReference type="CDD" id="cd13654">
    <property type="entry name" value="PBP2_phosphate_like_2"/>
    <property type="match status" value="1"/>
</dbReference>
<feature type="region of interest" description="Disordered" evidence="2">
    <location>
        <begin position="306"/>
        <end position="326"/>
    </location>
</feature>
<dbReference type="SUPFAM" id="SSF53850">
    <property type="entry name" value="Periplasmic binding protein-like II"/>
    <property type="match status" value="1"/>
</dbReference>
<dbReference type="PROSITE" id="PS51257">
    <property type="entry name" value="PROKAR_LIPOPROTEIN"/>
    <property type="match status" value="1"/>
</dbReference>
<dbReference type="PANTHER" id="PTHR30570">
    <property type="entry name" value="PERIPLASMIC PHOSPHATE BINDING COMPONENT OF PHOSPHATE ABC TRANSPORTER"/>
    <property type="match status" value="1"/>
</dbReference>
<evidence type="ECO:0000259" key="3">
    <source>
        <dbReference type="Pfam" id="PF12849"/>
    </source>
</evidence>
<evidence type="ECO:0000313" key="5">
    <source>
        <dbReference type="Proteomes" id="UP001224674"/>
    </source>
</evidence>
<dbReference type="EMBL" id="CP122566">
    <property type="protein sequence ID" value="WGH92651.1"/>
    <property type="molecule type" value="Genomic_DNA"/>
</dbReference>
<dbReference type="Proteomes" id="UP001224674">
    <property type="component" value="Chromosome"/>
</dbReference>
<evidence type="ECO:0000256" key="1">
    <source>
        <dbReference type="ARBA" id="ARBA00022729"/>
    </source>
</evidence>
<organism evidence="4 5">
    <name type="scientific">Auritidibacter ignavus</name>
    <dbReference type="NCBI Taxonomy" id="678932"/>
    <lineage>
        <taxon>Bacteria</taxon>
        <taxon>Bacillati</taxon>
        <taxon>Actinomycetota</taxon>
        <taxon>Actinomycetes</taxon>
        <taxon>Micrococcales</taxon>
        <taxon>Micrococcaceae</taxon>
        <taxon>Auritidibacter</taxon>
    </lineage>
</organism>
<sequence length="326" mass="35741">MRKVLALGAMGALALTACGEGDTEEAASPIVARGSTTVAPITELVANDGGFDVDITAEGTTTGFDTFCTGDVAINNASEAIPGEDAETDYISLCEENGVEFVELPIALDTLAVVRNSANDFASDLTMDELQAIWEPGSEVTTWSDVRQEWPDEEIELVGRPAGSGTFDYFTHHVNGEAGEIRDDYRKTDDLDQLATWISQDDNALGFMGIGNYFTAADDEVREELSTISIEGVDPSLENAQNGSYTPLTRPLFIYVNVDSLDNDDNVEEFVTHYVDNAYELMPRTFFYRLSEDDYDNVRERLDSRTTGSLYEGDPFRSESVSDLLD</sequence>
<evidence type="ECO:0000256" key="2">
    <source>
        <dbReference type="SAM" id="MobiDB-lite"/>
    </source>
</evidence>
<dbReference type="InterPro" id="IPR050811">
    <property type="entry name" value="Phosphate_ABC_transporter"/>
</dbReference>
<reference evidence="4 5" key="1">
    <citation type="submission" date="2023-03" db="EMBL/GenBank/DDBJ databases">
        <title>Complete genome sequences of several Auritidibacter ignavus strains isolated from ear infections.</title>
        <authorList>
            <person name="Baehr T."/>
            <person name="Baumhoegger A.M."/>
        </authorList>
    </citation>
    <scope>NUCLEOTIDE SEQUENCE [LARGE SCALE GENOMIC DNA]</scope>
    <source>
        <strain evidence="4 5">BABAE-6</strain>
    </source>
</reference>
<gene>
    <name evidence="4" type="ORF">QDX21_10145</name>
</gene>
<dbReference type="PANTHER" id="PTHR30570:SF1">
    <property type="entry name" value="PHOSPHATE-BINDING PROTEIN PSTS"/>
    <property type="match status" value="1"/>
</dbReference>
<dbReference type="Gene3D" id="3.40.190.10">
    <property type="entry name" value="Periplasmic binding protein-like II"/>
    <property type="match status" value="2"/>
</dbReference>
<dbReference type="AlphaFoldDB" id="A0AAJ6AMD8"/>